<proteinExistence type="predicted"/>
<reference evidence="2" key="1">
    <citation type="journal article" date="2023" name="Science">
        <title>Genome structures resolve the early diversification of teleost fishes.</title>
        <authorList>
            <person name="Parey E."/>
            <person name="Louis A."/>
            <person name="Montfort J."/>
            <person name="Bouchez O."/>
            <person name="Roques C."/>
            <person name="Iampietro C."/>
            <person name="Lluch J."/>
            <person name="Castinel A."/>
            <person name="Donnadieu C."/>
            <person name="Desvignes T."/>
            <person name="Floi Bucao C."/>
            <person name="Jouanno E."/>
            <person name="Wen M."/>
            <person name="Mejri S."/>
            <person name="Dirks R."/>
            <person name="Jansen H."/>
            <person name="Henkel C."/>
            <person name="Chen W.J."/>
            <person name="Zahm M."/>
            <person name="Cabau C."/>
            <person name="Klopp C."/>
            <person name="Thompson A.W."/>
            <person name="Robinson-Rechavi M."/>
            <person name="Braasch I."/>
            <person name="Lecointre G."/>
            <person name="Bobe J."/>
            <person name="Postlethwait J.H."/>
            <person name="Berthelot C."/>
            <person name="Roest Crollius H."/>
            <person name="Guiguen Y."/>
        </authorList>
    </citation>
    <scope>NUCLEOTIDE SEQUENCE</scope>
    <source>
        <strain evidence="2">NC1722</strain>
    </source>
</reference>
<accession>A0AAD7RH05</accession>
<name>A0AAD7RH05_9TELE</name>
<keyword evidence="3" id="KW-1185">Reference proteome</keyword>
<dbReference type="AlphaFoldDB" id="A0AAD7RH05"/>
<evidence type="ECO:0000313" key="2">
    <source>
        <dbReference type="EMBL" id="KAJ8384018.1"/>
    </source>
</evidence>
<sequence>MILMVQASHRPCPGSAQEPRRERSADEMFMASEWSVALREIAMETAAHTEQATRARQRVSEARITGSQDGMSPRLPGDPLPRR</sequence>
<dbReference type="EMBL" id="JAINUG010000281">
    <property type="protein sequence ID" value="KAJ8384018.1"/>
    <property type="molecule type" value="Genomic_DNA"/>
</dbReference>
<dbReference type="Proteomes" id="UP001221898">
    <property type="component" value="Unassembled WGS sequence"/>
</dbReference>
<evidence type="ECO:0000313" key="3">
    <source>
        <dbReference type="Proteomes" id="UP001221898"/>
    </source>
</evidence>
<feature type="region of interest" description="Disordered" evidence="1">
    <location>
        <begin position="48"/>
        <end position="83"/>
    </location>
</feature>
<protein>
    <submittedName>
        <fullName evidence="2">Uncharacterized protein</fullName>
    </submittedName>
</protein>
<gene>
    <name evidence="2" type="ORF">AAFF_G00212620</name>
</gene>
<organism evidence="2 3">
    <name type="scientific">Aldrovandia affinis</name>
    <dbReference type="NCBI Taxonomy" id="143900"/>
    <lineage>
        <taxon>Eukaryota</taxon>
        <taxon>Metazoa</taxon>
        <taxon>Chordata</taxon>
        <taxon>Craniata</taxon>
        <taxon>Vertebrata</taxon>
        <taxon>Euteleostomi</taxon>
        <taxon>Actinopterygii</taxon>
        <taxon>Neopterygii</taxon>
        <taxon>Teleostei</taxon>
        <taxon>Notacanthiformes</taxon>
        <taxon>Halosauridae</taxon>
        <taxon>Aldrovandia</taxon>
    </lineage>
</organism>
<comment type="caution">
    <text evidence="2">The sequence shown here is derived from an EMBL/GenBank/DDBJ whole genome shotgun (WGS) entry which is preliminary data.</text>
</comment>
<feature type="region of interest" description="Disordered" evidence="1">
    <location>
        <begin position="1"/>
        <end position="25"/>
    </location>
</feature>
<evidence type="ECO:0000256" key="1">
    <source>
        <dbReference type="SAM" id="MobiDB-lite"/>
    </source>
</evidence>